<proteinExistence type="predicted"/>
<dbReference type="SMART" id="SM00220">
    <property type="entry name" value="S_TKc"/>
    <property type="match status" value="1"/>
</dbReference>
<evidence type="ECO:0000256" key="5">
    <source>
        <dbReference type="ARBA" id="ARBA00022840"/>
    </source>
</evidence>
<dbReference type="PANTHER" id="PTHR24055">
    <property type="entry name" value="MITOGEN-ACTIVATED PROTEIN KINASE"/>
    <property type="match status" value="1"/>
</dbReference>
<dbReference type="OrthoDB" id="548217at2759"/>
<feature type="compositionally biased region" description="Basic and acidic residues" evidence="6">
    <location>
        <begin position="160"/>
        <end position="179"/>
    </location>
</feature>
<dbReference type="AlphaFoldDB" id="A0A388LW09"/>
<feature type="compositionally biased region" description="Basic and acidic residues" evidence="6">
    <location>
        <begin position="562"/>
        <end position="582"/>
    </location>
</feature>
<evidence type="ECO:0000313" key="8">
    <source>
        <dbReference type="EMBL" id="GBG86517.1"/>
    </source>
</evidence>
<sequence length="1013" mass="108761">MTGLVAQVRNSHHPGPVGKSNKARRPWKGDSSSVGQVTHPVPSLLPPISSPKPTRNGGAPDARQVVVGNGARKMGKRTEAGFPAVTNAPVCRTSKGWKSQQAPAHEEKAHHKLAGNCSCPSVHSSGLPSPYSQKVSGLGNTRRRSPNRVIPRAGGGVGCHVKDPGKQEPKCEGGTERGGELSGWKGGRDCGSGCGGGGGGGGGGGLRCAVESGEADRAGSGLRVKGRLGRLETYDTWRDVYGGTPKAGGILEGGFRGGGGSRRPRPGGKKVVSPRSQGAAEAAVPSYERHNVIRSEGSCATTSYRELADGSVMNGKVEEAENAEVKKSREPLATKLCTCVNGSNLFSEVPGSSPRSIDVALGLKKSSIGQGRFTIHSGPGMADTTDEIMGMDRVQTADAIPSKWETATASDKGEQKIQSEGNCPTKGYSMDPMKSFIEKLYDLLEELTGNHGFYYEHTNGLGRWKMDKGATEKDGVDQGSAKSKWKSPVSLPPIAGADQKREVNKKMGGAIAEAVTALDWAGPKSAAKKSPVISPSDGLVGDAEGIFKGPKHNDEAGWFSDDSEKMTHGSKEEPAKEVRMGDGEEAVTRLGTWSKGDAEAYDGREAGEAMVLEDERIVENGAIGGREARVEVVGVVGGHEDGGLFADVLASYPESPLRSPGKTEVYRGRYEVLQVVGEGAYGIVMQCKDHLTGEIVSIKEFKVSPEDLDADEVRRIANRELTLLQRLNHPNVVGYKEDFTMGVRTCIVMEFVPRNLLSLLIDKDGLGLEKDVVRHFIFELCKAISFMHEQNVIYRDVKPENLLITQDGHLKVCDFGFARHLDVDRSQLTPYVATRWYRAPELLIGRLCCQGRDLSPVYGKPVDMWAIGCLMGELIEGKPMFGGETDIDQLYQIQRVLGALSPSLLAKMNAPANVGFPIHGPPLTLRERYRGLISDQELSFMEGLLRLDPLERMSGKQCLPALWRGPLRGGIPVRRNQLLGFEYLIYDVVGKSANAYDAEGKRNSCCGGRSPAT</sequence>
<reference evidence="8 9" key="1">
    <citation type="journal article" date="2018" name="Cell">
        <title>The Chara Genome: Secondary Complexity and Implications for Plant Terrestrialization.</title>
        <authorList>
            <person name="Nishiyama T."/>
            <person name="Sakayama H."/>
            <person name="Vries J.D."/>
            <person name="Buschmann H."/>
            <person name="Saint-Marcoux D."/>
            <person name="Ullrich K.K."/>
            <person name="Haas F.B."/>
            <person name="Vanderstraeten L."/>
            <person name="Becker D."/>
            <person name="Lang D."/>
            <person name="Vosolsobe S."/>
            <person name="Rombauts S."/>
            <person name="Wilhelmsson P.K.I."/>
            <person name="Janitza P."/>
            <person name="Kern R."/>
            <person name="Heyl A."/>
            <person name="Rumpler F."/>
            <person name="Villalobos L.I.A.C."/>
            <person name="Clay J.M."/>
            <person name="Skokan R."/>
            <person name="Toyoda A."/>
            <person name="Suzuki Y."/>
            <person name="Kagoshima H."/>
            <person name="Schijlen E."/>
            <person name="Tajeshwar N."/>
            <person name="Catarino B."/>
            <person name="Hetherington A.J."/>
            <person name="Saltykova A."/>
            <person name="Bonnot C."/>
            <person name="Breuninger H."/>
            <person name="Symeonidi A."/>
            <person name="Radhakrishnan G.V."/>
            <person name="Van Nieuwerburgh F."/>
            <person name="Deforce D."/>
            <person name="Chang C."/>
            <person name="Karol K.G."/>
            <person name="Hedrich R."/>
            <person name="Ulvskov P."/>
            <person name="Glockner G."/>
            <person name="Delwiche C.F."/>
            <person name="Petrasek J."/>
            <person name="Van de Peer Y."/>
            <person name="Friml J."/>
            <person name="Beilby M."/>
            <person name="Dolan L."/>
            <person name="Kohara Y."/>
            <person name="Sugano S."/>
            <person name="Fujiyama A."/>
            <person name="Delaux P.-M."/>
            <person name="Quint M."/>
            <person name="TheiBen G."/>
            <person name="Hagemann M."/>
            <person name="Harholt J."/>
            <person name="Dunand C."/>
            <person name="Zachgo S."/>
            <person name="Langdale J."/>
            <person name="Maumus F."/>
            <person name="Straeten D.V.D."/>
            <person name="Gould S.B."/>
            <person name="Rensing S.A."/>
        </authorList>
    </citation>
    <scope>NUCLEOTIDE SEQUENCE [LARGE SCALE GENOMIC DNA]</scope>
    <source>
        <strain evidence="8 9">S276</strain>
    </source>
</reference>
<keyword evidence="9" id="KW-1185">Reference proteome</keyword>
<feature type="region of interest" description="Disordered" evidence="6">
    <location>
        <begin position="251"/>
        <end position="284"/>
    </location>
</feature>
<dbReference type="Proteomes" id="UP000265515">
    <property type="component" value="Unassembled WGS sequence"/>
</dbReference>
<evidence type="ECO:0000256" key="6">
    <source>
        <dbReference type="SAM" id="MobiDB-lite"/>
    </source>
</evidence>
<dbReference type="FunFam" id="1.10.510.10:FF:000624">
    <property type="entry name" value="Mitogen-activated protein kinase"/>
    <property type="match status" value="1"/>
</dbReference>
<feature type="compositionally biased region" description="Gly residues" evidence="6">
    <location>
        <begin position="251"/>
        <end position="261"/>
    </location>
</feature>
<dbReference type="Gramene" id="GBG86517">
    <property type="protein sequence ID" value="GBG86517"/>
    <property type="gene ID" value="CBR_g41511"/>
</dbReference>
<dbReference type="InterPro" id="IPR000719">
    <property type="entry name" value="Prot_kinase_dom"/>
</dbReference>
<dbReference type="PROSITE" id="PS00108">
    <property type="entry name" value="PROTEIN_KINASE_ST"/>
    <property type="match status" value="1"/>
</dbReference>
<keyword evidence="2" id="KW-0808">Transferase</keyword>
<evidence type="ECO:0000256" key="3">
    <source>
        <dbReference type="ARBA" id="ARBA00022741"/>
    </source>
</evidence>
<comment type="caution">
    <text evidence="8">The sequence shown here is derived from an EMBL/GenBank/DDBJ whole genome shotgun (WGS) entry which is preliminary data.</text>
</comment>
<dbReference type="SUPFAM" id="SSF56112">
    <property type="entry name" value="Protein kinase-like (PK-like)"/>
    <property type="match status" value="1"/>
</dbReference>
<dbReference type="GO" id="GO:0004674">
    <property type="term" value="F:protein serine/threonine kinase activity"/>
    <property type="evidence" value="ECO:0007669"/>
    <property type="project" value="UniProtKB-KW"/>
</dbReference>
<dbReference type="EMBL" id="BFEA01000568">
    <property type="protein sequence ID" value="GBG86517.1"/>
    <property type="molecule type" value="Genomic_DNA"/>
</dbReference>
<dbReference type="GO" id="GO:0005524">
    <property type="term" value="F:ATP binding"/>
    <property type="evidence" value="ECO:0007669"/>
    <property type="project" value="UniProtKB-KW"/>
</dbReference>
<feature type="compositionally biased region" description="Polar residues" evidence="6">
    <location>
        <begin position="125"/>
        <end position="139"/>
    </location>
</feature>
<evidence type="ECO:0000256" key="4">
    <source>
        <dbReference type="ARBA" id="ARBA00022777"/>
    </source>
</evidence>
<feature type="region of interest" description="Disordered" evidence="6">
    <location>
        <begin position="125"/>
        <end position="182"/>
    </location>
</feature>
<keyword evidence="5" id="KW-0067">ATP-binding</keyword>
<evidence type="ECO:0000259" key="7">
    <source>
        <dbReference type="PROSITE" id="PS50011"/>
    </source>
</evidence>
<dbReference type="InterPro" id="IPR050117">
    <property type="entry name" value="MAPK"/>
</dbReference>
<evidence type="ECO:0000256" key="2">
    <source>
        <dbReference type="ARBA" id="ARBA00022679"/>
    </source>
</evidence>
<feature type="region of interest" description="Disordered" evidence="6">
    <location>
        <begin position="1"/>
        <end position="65"/>
    </location>
</feature>
<organism evidence="8 9">
    <name type="scientific">Chara braunii</name>
    <name type="common">Braun's stonewort</name>
    <dbReference type="NCBI Taxonomy" id="69332"/>
    <lineage>
        <taxon>Eukaryota</taxon>
        <taxon>Viridiplantae</taxon>
        <taxon>Streptophyta</taxon>
        <taxon>Charophyceae</taxon>
        <taxon>Charales</taxon>
        <taxon>Characeae</taxon>
        <taxon>Chara</taxon>
    </lineage>
</organism>
<feature type="domain" description="Protein kinase" evidence="7">
    <location>
        <begin position="670"/>
        <end position="964"/>
    </location>
</feature>
<dbReference type="Gene3D" id="1.10.510.10">
    <property type="entry name" value="Transferase(Phosphotransferase) domain 1"/>
    <property type="match status" value="1"/>
</dbReference>
<evidence type="ECO:0000256" key="1">
    <source>
        <dbReference type="ARBA" id="ARBA00022527"/>
    </source>
</evidence>
<accession>A0A388LW09</accession>
<dbReference type="PROSITE" id="PS50011">
    <property type="entry name" value="PROTEIN_KINASE_DOM"/>
    <property type="match status" value="1"/>
</dbReference>
<keyword evidence="4" id="KW-0418">Kinase</keyword>
<dbReference type="Gene3D" id="3.30.200.20">
    <property type="entry name" value="Phosphorylase Kinase, domain 1"/>
    <property type="match status" value="1"/>
</dbReference>
<keyword evidence="3" id="KW-0547">Nucleotide-binding</keyword>
<feature type="region of interest" description="Disordered" evidence="6">
    <location>
        <begin position="471"/>
        <end position="494"/>
    </location>
</feature>
<feature type="region of interest" description="Disordered" evidence="6">
    <location>
        <begin position="551"/>
        <end position="582"/>
    </location>
</feature>
<dbReference type="STRING" id="69332.A0A388LW09"/>
<keyword evidence="1" id="KW-0723">Serine/threonine-protein kinase</keyword>
<protein>
    <recommendedName>
        <fullName evidence="7">Protein kinase domain-containing protein</fullName>
    </recommendedName>
</protein>
<feature type="region of interest" description="Disordered" evidence="6">
    <location>
        <begin position="406"/>
        <end position="425"/>
    </location>
</feature>
<dbReference type="InterPro" id="IPR011009">
    <property type="entry name" value="Kinase-like_dom_sf"/>
</dbReference>
<name>A0A388LW09_CHABU</name>
<dbReference type="InterPro" id="IPR008271">
    <property type="entry name" value="Ser/Thr_kinase_AS"/>
</dbReference>
<dbReference type="Pfam" id="PF00069">
    <property type="entry name" value="Pkinase"/>
    <property type="match status" value="1"/>
</dbReference>
<gene>
    <name evidence="8" type="ORF">CBR_g41511</name>
</gene>
<evidence type="ECO:0000313" key="9">
    <source>
        <dbReference type="Proteomes" id="UP000265515"/>
    </source>
</evidence>